<accession>A0ABS5I4W8</accession>
<comment type="caution">
    <text evidence="4">The sequence shown here is derived from an EMBL/GenBank/DDBJ whole genome shotgun (WGS) entry which is preliminary data.</text>
</comment>
<evidence type="ECO:0000313" key="4">
    <source>
        <dbReference type="EMBL" id="MBR9729073.1"/>
    </source>
</evidence>
<feature type="transmembrane region" description="Helical" evidence="1">
    <location>
        <begin position="12"/>
        <end position="35"/>
    </location>
</feature>
<dbReference type="PANTHER" id="PTHR33121">
    <property type="entry name" value="CYCLIC DI-GMP PHOSPHODIESTERASE PDEF"/>
    <property type="match status" value="1"/>
</dbReference>
<dbReference type="SMART" id="SM00052">
    <property type="entry name" value="EAL"/>
    <property type="match status" value="1"/>
</dbReference>
<dbReference type="SUPFAM" id="SSF55073">
    <property type="entry name" value="Nucleotide cyclase"/>
    <property type="match status" value="1"/>
</dbReference>
<dbReference type="SUPFAM" id="SSF141868">
    <property type="entry name" value="EAL domain-like"/>
    <property type="match status" value="1"/>
</dbReference>
<dbReference type="CDD" id="cd01948">
    <property type="entry name" value="EAL"/>
    <property type="match status" value="1"/>
</dbReference>
<dbReference type="PANTHER" id="PTHR33121:SF32">
    <property type="entry name" value="RNASE E SPECIFICITY FACTOR CSRD"/>
    <property type="match status" value="1"/>
</dbReference>
<dbReference type="InterPro" id="IPR029787">
    <property type="entry name" value="Nucleotide_cyclase"/>
</dbReference>
<dbReference type="Pfam" id="PF00563">
    <property type="entry name" value="EAL"/>
    <property type="match status" value="1"/>
</dbReference>
<evidence type="ECO:0000313" key="5">
    <source>
        <dbReference type="Proteomes" id="UP000811844"/>
    </source>
</evidence>
<keyword evidence="1" id="KW-1133">Transmembrane helix</keyword>
<evidence type="ECO:0000256" key="1">
    <source>
        <dbReference type="SAM" id="Phobius"/>
    </source>
</evidence>
<feature type="domain" description="EAL" evidence="2">
    <location>
        <begin position="392"/>
        <end position="639"/>
    </location>
</feature>
<dbReference type="InterPro" id="IPR043128">
    <property type="entry name" value="Rev_trsase/Diguanyl_cyclase"/>
</dbReference>
<dbReference type="InterPro" id="IPR035919">
    <property type="entry name" value="EAL_sf"/>
</dbReference>
<dbReference type="InterPro" id="IPR000160">
    <property type="entry name" value="GGDEF_dom"/>
</dbReference>
<evidence type="ECO:0000259" key="3">
    <source>
        <dbReference type="PROSITE" id="PS50887"/>
    </source>
</evidence>
<protein>
    <submittedName>
        <fullName evidence="4">RNase E specificity factor CsrD</fullName>
    </submittedName>
</protein>
<dbReference type="InterPro" id="IPR001633">
    <property type="entry name" value="EAL_dom"/>
</dbReference>
<reference evidence="4 5" key="1">
    <citation type="submission" date="2020-02" db="EMBL/GenBank/DDBJ databases">
        <title>Shewanella WXL01 sp. nov., a marine bacterium isolated from green algae in Luhuitou Fringing Reef (Northern South China Sea).</title>
        <authorList>
            <person name="Wang X."/>
        </authorList>
    </citation>
    <scope>NUCLEOTIDE SEQUENCE [LARGE SCALE GENOMIC DNA]</scope>
    <source>
        <strain evidence="4 5">MCCC 1A01895</strain>
    </source>
</reference>
<proteinExistence type="predicted"/>
<name>A0ABS5I4W8_9GAMM</name>
<organism evidence="4 5">
    <name type="scientific">Shewanella intestini</name>
    <dbReference type="NCBI Taxonomy" id="2017544"/>
    <lineage>
        <taxon>Bacteria</taxon>
        <taxon>Pseudomonadati</taxon>
        <taxon>Pseudomonadota</taxon>
        <taxon>Gammaproteobacteria</taxon>
        <taxon>Alteromonadales</taxon>
        <taxon>Shewanellaceae</taxon>
        <taxon>Shewanella</taxon>
    </lineage>
</organism>
<dbReference type="Gene3D" id="3.20.20.450">
    <property type="entry name" value="EAL domain"/>
    <property type="match status" value="1"/>
</dbReference>
<dbReference type="NCBIfam" id="NF008281">
    <property type="entry name" value="PRK11059.1"/>
    <property type="match status" value="1"/>
</dbReference>
<dbReference type="PROSITE" id="PS50887">
    <property type="entry name" value="GGDEF"/>
    <property type="match status" value="1"/>
</dbReference>
<dbReference type="Pfam" id="PF00990">
    <property type="entry name" value="GGDEF"/>
    <property type="match status" value="1"/>
</dbReference>
<evidence type="ECO:0000259" key="2">
    <source>
        <dbReference type="PROSITE" id="PS50883"/>
    </source>
</evidence>
<dbReference type="Proteomes" id="UP000811844">
    <property type="component" value="Unassembled WGS sequence"/>
</dbReference>
<dbReference type="PROSITE" id="PS50883">
    <property type="entry name" value="EAL"/>
    <property type="match status" value="1"/>
</dbReference>
<keyword evidence="5" id="KW-1185">Reference proteome</keyword>
<dbReference type="InterPro" id="IPR050706">
    <property type="entry name" value="Cyclic-di-GMP_PDE-like"/>
</dbReference>
<gene>
    <name evidence="4" type="primary">csrD</name>
    <name evidence="4" type="ORF">G3R48_13925</name>
</gene>
<dbReference type="Gene3D" id="3.30.70.270">
    <property type="match status" value="1"/>
</dbReference>
<sequence length="639" mass="72533">MKLTRILTKKLTSFWLFSLGAVAFVFLLTAFISFIQLTYTFQQQKVTELHHVVIEHYQDDNLEQLSMWLKPMMEAFHAGEFTLTENGKVLMAINTRGDKTVSGLRNYRFEVDAQKHVYMDITLPQPFSQHQLSLYEMLTLLVGLSAIAIFVRYGYLWIAKEVNGIEVLATRSHLILNGEYQAAGTTDFKDGKPLLINRALSKLLDDLDDAKKERGRFDKFIRANTFLDPETQMGNRLFFENRLDALSHDQEMIAHGILLLIEYDIDAKSASVAEVMKATAEAVNKLIETLPDSFIARRHQQQLAVVVPQLSLAEADVLANKILKHCLTLASDNVTEKDNYLHIGAAFYKLADMTTQVVDEAEMALKAAQLQRVNTWFMYDKGVLDSEIAKGSVRWRSFLENALVAKRFYPVAHAIVDSDDKPLAQEILSRVKDNNGNDIRATLFIPMANKCGLMPQIERQLLTHVMQKMMLQNEQVYSINLSADALTSRAFVRWLQSTLLEHRPLAARLIFEVSEDIVVKHKRQPMLMKTLKMIRKMGAKLCVDHVGQQVVGTHYIQEFDFDLVKLHRSIVHNIHQRSENQLFIRSLIGGLYRAKVHVLAEGVGSIEEWQTLKILGVSAGQGAFFSQGIVNISTKKSPA</sequence>
<keyword evidence="1" id="KW-0812">Transmembrane</keyword>
<dbReference type="EMBL" id="JAAIKR010000015">
    <property type="protein sequence ID" value="MBR9729073.1"/>
    <property type="molecule type" value="Genomic_DNA"/>
</dbReference>
<dbReference type="RefSeq" id="WP_153665627.1">
    <property type="nucleotide sequence ID" value="NZ_JAAIKR010000015.1"/>
</dbReference>
<keyword evidence="1" id="KW-0472">Membrane</keyword>
<feature type="domain" description="GGDEF" evidence="3">
    <location>
        <begin position="256"/>
        <end position="381"/>
    </location>
</feature>
<dbReference type="SMART" id="SM00267">
    <property type="entry name" value="GGDEF"/>
    <property type="match status" value="1"/>
</dbReference>